<protein>
    <submittedName>
        <fullName evidence="1">Uncharacterized protein</fullName>
    </submittedName>
</protein>
<evidence type="ECO:0000313" key="2">
    <source>
        <dbReference type="Proteomes" id="UP000255326"/>
    </source>
</evidence>
<dbReference type="EMBL" id="QQAY01000002">
    <property type="protein sequence ID" value="RDI45650.1"/>
    <property type="molecule type" value="Genomic_DNA"/>
</dbReference>
<comment type="caution">
    <text evidence="1">The sequence shown here is derived from an EMBL/GenBank/DDBJ whole genome shotgun (WGS) entry which is preliminary data.</text>
</comment>
<dbReference type="RefSeq" id="WP_114744481.1">
    <property type="nucleotide sequence ID" value="NZ_QQAY01000002.1"/>
</dbReference>
<dbReference type="Proteomes" id="UP000255326">
    <property type="component" value="Unassembled WGS sequence"/>
</dbReference>
<reference evidence="1 2" key="1">
    <citation type="submission" date="2018-07" db="EMBL/GenBank/DDBJ databases">
        <title>Genomic Encyclopedia of Type Strains, Phase IV (KMG-IV): sequencing the most valuable type-strain genomes for metagenomic binning, comparative biology and taxonomic classification.</title>
        <authorList>
            <person name="Goeker M."/>
        </authorList>
    </citation>
    <scope>NUCLEOTIDE SEQUENCE [LARGE SCALE GENOMIC DNA]</scope>
    <source>
        <strain evidence="1 2">DSM 25281</strain>
    </source>
</reference>
<accession>A0A370GQR1</accession>
<dbReference type="AlphaFoldDB" id="A0A370GQR1"/>
<proteinExistence type="predicted"/>
<sequence length="107" mass="12358">MGFFTNESELRQLCLAKTPAEIFQYATGNQPKGIDIISFKGIETRKQLPDIVVNVLLLYFYNEFAGKVYNRTYLTRVYNNWVSKFPVSYEDAKSLANIDIKTIVDTF</sequence>
<gene>
    <name evidence="1" type="ORF">DFR59_102281</name>
</gene>
<dbReference type="OrthoDB" id="2921738at2"/>
<keyword evidence="2" id="KW-1185">Reference proteome</keyword>
<evidence type="ECO:0000313" key="1">
    <source>
        <dbReference type="EMBL" id="RDI45650.1"/>
    </source>
</evidence>
<name>A0A370GQR1_9BACI</name>
<organism evidence="1 2">
    <name type="scientific">Falsibacillus pallidus</name>
    <dbReference type="NCBI Taxonomy" id="493781"/>
    <lineage>
        <taxon>Bacteria</taxon>
        <taxon>Bacillati</taxon>
        <taxon>Bacillota</taxon>
        <taxon>Bacilli</taxon>
        <taxon>Bacillales</taxon>
        <taxon>Bacillaceae</taxon>
        <taxon>Falsibacillus</taxon>
    </lineage>
</organism>